<proteinExistence type="predicted"/>
<dbReference type="GO" id="GO:0034058">
    <property type="term" value="P:endosomal vesicle fusion"/>
    <property type="evidence" value="ECO:0007669"/>
    <property type="project" value="TreeGrafter"/>
</dbReference>
<reference evidence="7" key="1">
    <citation type="submission" date="2009-11" db="EMBL/GenBank/DDBJ databases">
        <authorList>
            <consortium name="The Broad Institute Genome Sequencing Platform"/>
            <person name="Ward D."/>
            <person name="Feldgarden M."/>
            <person name="Earl A."/>
            <person name="Young S.K."/>
            <person name="Zeng Q."/>
            <person name="Koehrsen M."/>
            <person name="Alvarado L."/>
            <person name="Berlin A."/>
            <person name="Bochicchio J."/>
            <person name="Borenstein D."/>
            <person name="Chapman S.B."/>
            <person name="Chen Z."/>
            <person name="Engels R."/>
            <person name="Freedman E."/>
            <person name="Gellesch M."/>
            <person name="Goldberg J."/>
            <person name="Griggs A."/>
            <person name="Gujja S."/>
            <person name="Heilman E."/>
            <person name="Heiman D."/>
            <person name="Hepburn T."/>
            <person name="Howarth C."/>
            <person name="Jen D."/>
            <person name="Larson L."/>
            <person name="Lewis B."/>
            <person name="Mehta T."/>
            <person name="Park D."/>
            <person name="Pearson M."/>
            <person name="Roberts A."/>
            <person name="Saif S."/>
            <person name="Shea T."/>
            <person name="Shenoy N."/>
            <person name="Sisk P."/>
            <person name="Stolte C."/>
            <person name="Sykes S."/>
            <person name="Thomson T."/>
            <person name="Walk T."/>
            <person name="White J."/>
            <person name="Yandava C."/>
            <person name="Izard J."/>
            <person name="Baranova O.V."/>
            <person name="Blanton J.M."/>
            <person name="Tanner A.C."/>
            <person name="Dewhirst F.E."/>
            <person name="Haas B."/>
            <person name="Nusbaum C."/>
            <person name="Birren B."/>
        </authorList>
    </citation>
    <scope>NUCLEOTIDE SEQUENCE [LARGE SCALE GENOMIC DNA]</scope>
    <source>
        <strain evidence="7">1-1 BBBD Race 1</strain>
    </source>
</reference>
<evidence type="ECO:0000256" key="1">
    <source>
        <dbReference type="ARBA" id="ARBA00004496"/>
    </source>
</evidence>
<evidence type="ECO:0000313" key="9">
    <source>
        <dbReference type="Proteomes" id="UP000005240"/>
    </source>
</evidence>
<dbReference type="Pfam" id="PF10366">
    <property type="entry name" value="Vps39_1"/>
    <property type="match status" value="1"/>
</dbReference>
<evidence type="ECO:0000256" key="5">
    <source>
        <dbReference type="SAM" id="MobiDB-lite"/>
    </source>
</evidence>
<feature type="compositionally biased region" description="Low complexity" evidence="5">
    <location>
        <begin position="498"/>
        <end position="510"/>
    </location>
</feature>
<dbReference type="Pfam" id="PF00780">
    <property type="entry name" value="CNH"/>
    <property type="match status" value="1"/>
</dbReference>
<keyword evidence="4" id="KW-0653">Protein transport</keyword>
<accession>A0A180GX93</accession>
<dbReference type="PANTHER" id="PTHR12894">
    <property type="entry name" value="CNH DOMAIN CONTAINING"/>
    <property type="match status" value="1"/>
</dbReference>
<dbReference type="EnsemblFungi" id="PTTG_26032-t43_1">
    <property type="protein sequence ID" value="PTTG_26032-t43_1-p1"/>
    <property type="gene ID" value="PTTG_26032"/>
</dbReference>
<dbReference type="Proteomes" id="UP000005240">
    <property type="component" value="Unassembled WGS sequence"/>
</dbReference>
<feature type="domain" description="CNH" evidence="6">
    <location>
        <begin position="46"/>
        <end position="401"/>
    </location>
</feature>
<evidence type="ECO:0000313" key="7">
    <source>
        <dbReference type="EMBL" id="OAV97370.1"/>
    </source>
</evidence>
<dbReference type="VEuPathDB" id="FungiDB:PTTG_26032"/>
<protein>
    <submittedName>
        <fullName evidence="8">CNH domain-containing protein</fullName>
    </submittedName>
</protein>
<reference evidence="8 9" key="3">
    <citation type="journal article" date="2017" name="G3 (Bethesda)">
        <title>Comparative analysis highlights variable genome content of wheat rusts and divergence of the mating loci.</title>
        <authorList>
            <person name="Cuomo C.A."/>
            <person name="Bakkeren G."/>
            <person name="Khalil H.B."/>
            <person name="Panwar V."/>
            <person name="Joly D."/>
            <person name="Linning R."/>
            <person name="Sakthikumar S."/>
            <person name="Song X."/>
            <person name="Adiconis X."/>
            <person name="Fan L."/>
            <person name="Goldberg J.M."/>
            <person name="Levin J.Z."/>
            <person name="Young S."/>
            <person name="Zeng Q."/>
            <person name="Anikster Y."/>
            <person name="Bruce M."/>
            <person name="Wang M."/>
            <person name="Yin C."/>
            <person name="McCallum B."/>
            <person name="Szabo L.J."/>
            <person name="Hulbert S."/>
            <person name="Chen X."/>
            <person name="Fellers J.P."/>
        </authorList>
    </citation>
    <scope>NUCLEOTIDE SEQUENCE</scope>
    <source>
        <strain evidence="8">isolate 1-1 / race 1 (BBBD)</strain>
        <strain evidence="9">Isolate 1-1 / race 1 (BBBD)</strain>
    </source>
</reference>
<name>A0A180GX93_PUCT1</name>
<dbReference type="InterPro" id="IPR019452">
    <property type="entry name" value="VPS39/TGF_beta_rcpt-assoc_1"/>
</dbReference>
<keyword evidence="9" id="KW-1185">Reference proteome</keyword>
<reference evidence="7" key="2">
    <citation type="submission" date="2016-05" db="EMBL/GenBank/DDBJ databases">
        <title>Comparative analysis highlights variable genome content of wheat rusts and divergence of the mating loci.</title>
        <authorList>
            <person name="Cuomo C.A."/>
            <person name="Bakkeren G."/>
            <person name="Szabo L."/>
            <person name="Khalil H."/>
            <person name="Joly D."/>
            <person name="Goldberg J."/>
            <person name="Young S."/>
            <person name="Zeng Q."/>
            <person name="Fellers J."/>
        </authorList>
    </citation>
    <scope>NUCLEOTIDE SEQUENCE [LARGE SCALE GENOMIC DNA]</scope>
    <source>
        <strain evidence="7">1-1 BBBD Race 1</strain>
    </source>
</reference>
<evidence type="ECO:0000256" key="4">
    <source>
        <dbReference type="ARBA" id="ARBA00022927"/>
    </source>
</evidence>
<evidence type="ECO:0000256" key="3">
    <source>
        <dbReference type="ARBA" id="ARBA00022490"/>
    </source>
</evidence>
<evidence type="ECO:0000256" key="2">
    <source>
        <dbReference type="ARBA" id="ARBA00022448"/>
    </source>
</evidence>
<evidence type="ECO:0000313" key="8">
    <source>
        <dbReference type="EnsemblFungi" id="PTTG_26032-t43_1-p1"/>
    </source>
</evidence>
<feature type="region of interest" description="Disordered" evidence="5">
    <location>
        <begin position="82"/>
        <end position="127"/>
    </location>
</feature>
<keyword evidence="2" id="KW-0813">Transport</keyword>
<dbReference type="OrthoDB" id="10258882at2759"/>
<dbReference type="InterPro" id="IPR032914">
    <property type="entry name" value="Vam6/VPS39/TRAP1"/>
</dbReference>
<reference evidence="8" key="4">
    <citation type="submission" date="2025-05" db="UniProtKB">
        <authorList>
            <consortium name="EnsemblFungi"/>
        </authorList>
    </citation>
    <scope>IDENTIFICATION</scope>
    <source>
        <strain evidence="8">isolate 1-1 / race 1 (BBBD)</strain>
    </source>
</reference>
<dbReference type="EMBL" id="ADAS02000013">
    <property type="protein sequence ID" value="OAV97370.1"/>
    <property type="molecule type" value="Genomic_DNA"/>
</dbReference>
<dbReference type="InterPro" id="IPR001180">
    <property type="entry name" value="CNH_dom"/>
</dbReference>
<comment type="subcellular location">
    <subcellularLocation>
        <location evidence="1">Cytoplasm</location>
    </subcellularLocation>
</comment>
<gene>
    <name evidence="7" type="ORF">PTTG_26032</name>
</gene>
<sequence length="1139" mass="126078">MSSTHSTQAGFLPPFELRRLIRPVFAPDRNPTDDRSQPPQQGPSKNPVIRSVDGHGQLLWVGSNDGRVKGLDIKAHPAPSRFAHTRVASDTARLTDAVNPQPRPHSVSGRLSKPSSPRQPESGFPSQEDIIDTSCFQDCQVFPATDKSKLKAVEKLILVPMVGLAIILSEGTVTFHSITDLQPCPSSSFPFIRGVSAVTLDEHTYNQNNIQSSNQPDDVLMCVIKKKSIFLYLLSMNGVQQVHEVAFASATFQCLLRGSTLLLSDIEQYYLISLEDQPPQVMPLLPISQSSVPVPDDPTVTSSQATRHRPSMAAIPNSQEFLLASHTGSTCLGIFVSSSGDPSRGTLEWPSNPRSVAVDLNHVLALLFNGTIEIHLLATQELVHVISLPDGLDPRSLASAKFGISLPGESHTSQLNTVPFSLEARPLPSCSPSSLKAKSPTREACLTAGTHSRILLVGRDALYALATRTFLAELETLIRQNRWDDALLFAGRSSDSLQRATSSTPSPTRRSQTRRSELDSSGQVTQLHYIYQKISLHYLVECRFEEAGNLWFQGNGDPRIFIRLFPLLVANNLCKTDTLKIFSGLEEMVRDVKSAEELITINLVRNYSPHIKPDVDTALPTVDLKAQLQERARQVLLRYLKRWRRDRLLKGGASDSNRHLDSIIDTALVQLLSERRQVDPEAYQTLRQILERPNSCVFAEIEPVLLENKCFCILAEIYLKRQNFSEAFDIWAKLHDKVYEDDDFLYDLNRMASVLLQCEQVDFVIKYAIWMASLDRHLAVKILVEAKVAHELNVDATFESLREVSQEAAELYLEEAILRDECREGVNGKRKSDGLLDGQAADRLVNLRTKLILGYLDKLKGLLRISAEEGPSPTILFFRNLVDEFMKNAEDPEPKHQSFVDFLLQASPPDGPDHQTSSQLSDALTTRAKLLVCLDQSDSNDRANYDAQQIRSIIEDIGGSAELLAVERAMVYSKIGLHRPALSLLALTLKDIRSAETYSLQHGTILSSGQRLGLMGKGGRSARGGGRGGRETGETTDTLIGILFDLLINSSASSASAARQVRLLLARHPARIPLHSSLERLPENWPLDPLLLAPYLSRAIRKSCHLSHEATIVKAIALGNHISLAVACDDLLLLPSQKD</sequence>
<dbReference type="GO" id="GO:0005737">
    <property type="term" value="C:cytoplasm"/>
    <property type="evidence" value="ECO:0007669"/>
    <property type="project" value="UniProtKB-SubCell"/>
</dbReference>
<feature type="region of interest" description="Disordered" evidence="5">
    <location>
        <begin position="497"/>
        <end position="520"/>
    </location>
</feature>
<dbReference type="GO" id="GO:0015031">
    <property type="term" value="P:protein transport"/>
    <property type="evidence" value="ECO:0007669"/>
    <property type="project" value="UniProtKB-KW"/>
</dbReference>
<organism evidence="7">
    <name type="scientific">Puccinia triticina (isolate 1-1 / race 1 (BBBD))</name>
    <name type="common">Brown leaf rust fungus</name>
    <dbReference type="NCBI Taxonomy" id="630390"/>
    <lineage>
        <taxon>Eukaryota</taxon>
        <taxon>Fungi</taxon>
        <taxon>Dikarya</taxon>
        <taxon>Basidiomycota</taxon>
        <taxon>Pucciniomycotina</taxon>
        <taxon>Pucciniomycetes</taxon>
        <taxon>Pucciniales</taxon>
        <taxon>Pucciniaceae</taxon>
        <taxon>Puccinia</taxon>
    </lineage>
</organism>
<feature type="region of interest" description="Disordered" evidence="5">
    <location>
        <begin position="23"/>
        <end position="53"/>
    </location>
</feature>
<evidence type="ECO:0000259" key="6">
    <source>
        <dbReference type="PROSITE" id="PS50219"/>
    </source>
</evidence>
<dbReference type="PROSITE" id="PS50219">
    <property type="entry name" value="CNH"/>
    <property type="match status" value="1"/>
</dbReference>
<dbReference type="GO" id="GO:0016020">
    <property type="term" value="C:membrane"/>
    <property type="evidence" value="ECO:0007669"/>
    <property type="project" value="TreeGrafter"/>
</dbReference>
<dbReference type="GO" id="GO:0006914">
    <property type="term" value="P:autophagy"/>
    <property type="evidence" value="ECO:0007669"/>
    <property type="project" value="TreeGrafter"/>
</dbReference>
<dbReference type="STRING" id="630390.A0A180GX93"/>
<dbReference type="PANTHER" id="PTHR12894:SF27">
    <property type="entry name" value="TRANSFORMING GROWTH FACTOR-BETA RECEPTOR-ASSOCIATED PROTEIN 1"/>
    <property type="match status" value="1"/>
</dbReference>
<dbReference type="AlphaFoldDB" id="A0A180GX93"/>
<keyword evidence="3" id="KW-0963">Cytoplasm</keyword>